<dbReference type="PROSITE" id="PS50075">
    <property type="entry name" value="CARRIER"/>
    <property type="match status" value="1"/>
</dbReference>
<dbReference type="SUPFAM" id="SSF53474">
    <property type="entry name" value="alpha/beta-Hydrolases"/>
    <property type="match status" value="1"/>
</dbReference>
<comment type="similarity">
    <text evidence="1">Belongs to the thioesterase family.</text>
</comment>
<comment type="caution">
    <text evidence="3">The sequence shown here is derived from an EMBL/GenBank/DDBJ whole genome shotgun (WGS) entry which is preliminary data.</text>
</comment>
<dbReference type="PANTHER" id="PTHR11487">
    <property type="entry name" value="THIOESTERASE"/>
    <property type="match status" value="1"/>
</dbReference>
<sequence>MTEEGAVGAVRSLIARAWYRTLEEYPTDDQENFFDAGGNSVLLVQIQRELTEALGVKIPLRGIHLAPSVEGLLKTISELAPSPSRPTSGQIDLYCLPYAGCSARMFDAWRNLLPGPMNLVPLELPGRGSRGAERAINNLPDLLQDLSRILGDRDGEFAIFGHCFGALVANELIRFRQSQGLSQPRHLIVSASPAPHLATPEEQTHDLPFDELRERLRLQGATPTELLENDELMELYAPTLRADYTIYDHYRFVGDGRLECPVLALYGEDDTTANRAGMEPWRDYTTGPFAIELVAGGHFFVQTAEETVVEKICRQLGVSR</sequence>
<dbReference type="InterPro" id="IPR009081">
    <property type="entry name" value="PP-bd_ACP"/>
</dbReference>
<dbReference type="Proteomes" id="UP001230328">
    <property type="component" value="Unassembled WGS sequence"/>
</dbReference>
<name>A0ABU0SMF6_9ACTN</name>
<dbReference type="SUPFAM" id="SSF47336">
    <property type="entry name" value="ACP-like"/>
    <property type="match status" value="1"/>
</dbReference>
<dbReference type="PANTHER" id="PTHR11487:SF0">
    <property type="entry name" value="S-ACYL FATTY ACID SYNTHASE THIOESTERASE, MEDIUM CHAIN"/>
    <property type="match status" value="1"/>
</dbReference>
<dbReference type="InterPro" id="IPR012223">
    <property type="entry name" value="TEII"/>
</dbReference>
<proteinExistence type="inferred from homology"/>
<dbReference type="EMBL" id="JAUSZI010000002">
    <property type="protein sequence ID" value="MDQ1024735.1"/>
    <property type="molecule type" value="Genomic_DNA"/>
</dbReference>
<dbReference type="Pfam" id="PF00550">
    <property type="entry name" value="PP-binding"/>
    <property type="match status" value="1"/>
</dbReference>
<dbReference type="Pfam" id="PF00975">
    <property type="entry name" value="Thioesterase"/>
    <property type="match status" value="1"/>
</dbReference>
<evidence type="ECO:0000256" key="1">
    <source>
        <dbReference type="ARBA" id="ARBA00007169"/>
    </source>
</evidence>
<evidence type="ECO:0000259" key="2">
    <source>
        <dbReference type="PROSITE" id="PS50075"/>
    </source>
</evidence>
<dbReference type="GO" id="GO:0016297">
    <property type="term" value="F:fatty acyl-[ACP] hydrolase activity"/>
    <property type="evidence" value="ECO:0007669"/>
    <property type="project" value="UniProtKB-EC"/>
</dbReference>
<dbReference type="EC" id="3.1.2.21" evidence="3"/>
<keyword evidence="3" id="KW-0378">Hydrolase</keyword>
<evidence type="ECO:0000313" key="4">
    <source>
        <dbReference type="Proteomes" id="UP001230328"/>
    </source>
</evidence>
<dbReference type="Gene3D" id="3.40.50.1820">
    <property type="entry name" value="alpha/beta hydrolase"/>
    <property type="match status" value="1"/>
</dbReference>
<gene>
    <name evidence="3" type="ORF">QF035_002317</name>
</gene>
<dbReference type="RefSeq" id="WP_307520019.1">
    <property type="nucleotide sequence ID" value="NZ_JAUSZI010000002.1"/>
</dbReference>
<keyword evidence="4" id="KW-1185">Reference proteome</keyword>
<reference evidence="3 4" key="1">
    <citation type="submission" date="2023-07" db="EMBL/GenBank/DDBJ databases">
        <title>Comparative genomics of wheat-associated soil bacteria to identify genetic determinants of phenazine resistance.</title>
        <authorList>
            <person name="Mouncey N."/>
        </authorList>
    </citation>
    <scope>NUCLEOTIDE SEQUENCE [LARGE SCALE GENOMIC DNA]</scope>
    <source>
        <strain evidence="3 4">V2I4</strain>
    </source>
</reference>
<accession>A0ABU0SMF6</accession>
<dbReference type="Gene3D" id="1.10.1200.10">
    <property type="entry name" value="ACP-like"/>
    <property type="match status" value="1"/>
</dbReference>
<dbReference type="InterPro" id="IPR029058">
    <property type="entry name" value="AB_hydrolase_fold"/>
</dbReference>
<protein>
    <submittedName>
        <fullName evidence="3">Medium-chain acyl-[acyl-carrier-protein] hydrolase</fullName>
        <ecNumber evidence="3">3.1.2.21</ecNumber>
    </submittedName>
</protein>
<feature type="domain" description="Carrier" evidence="2">
    <location>
        <begin position="4"/>
        <end position="80"/>
    </location>
</feature>
<dbReference type="InterPro" id="IPR036736">
    <property type="entry name" value="ACP-like_sf"/>
</dbReference>
<organism evidence="3 4">
    <name type="scientific">Streptomyces umbrinus</name>
    <dbReference type="NCBI Taxonomy" id="67370"/>
    <lineage>
        <taxon>Bacteria</taxon>
        <taxon>Bacillati</taxon>
        <taxon>Actinomycetota</taxon>
        <taxon>Actinomycetes</taxon>
        <taxon>Kitasatosporales</taxon>
        <taxon>Streptomycetaceae</taxon>
        <taxon>Streptomyces</taxon>
        <taxon>Streptomyces phaeochromogenes group</taxon>
    </lineage>
</organism>
<evidence type="ECO:0000313" key="3">
    <source>
        <dbReference type="EMBL" id="MDQ1024735.1"/>
    </source>
</evidence>
<dbReference type="InterPro" id="IPR001031">
    <property type="entry name" value="Thioesterase"/>
</dbReference>